<accession>A0ABD3MCN0</accession>
<dbReference type="EMBL" id="JALLBG020000147">
    <property type="protein sequence ID" value="KAL3761764.1"/>
    <property type="molecule type" value="Genomic_DNA"/>
</dbReference>
<feature type="region of interest" description="Disordered" evidence="4">
    <location>
        <begin position="739"/>
        <end position="759"/>
    </location>
</feature>
<keyword evidence="1" id="KW-0479">Metal-binding</keyword>
<proteinExistence type="predicted"/>
<feature type="compositionally biased region" description="Basic and acidic residues" evidence="4">
    <location>
        <begin position="24"/>
        <end position="52"/>
    </location>
</feature>
<evidence type="ECO:0000313" key="7">
    <source>
        <dbReference type="Proteomes" id="UP001530293"/>
    </source>
</evidence>
<feature type="compositionally biased region" description="Acidic residues" evidence="4">
    <location>
        <begin position="286"/>
        <end position="311"/>
    </location>
</feature>
<dbReference type="GO" id="GO:0008270">
    <property type="term" value="F:zinc ion binding"/>
    <property type="evidence" value="ECO:0007669"/>
    <property type="project" value="UniProtKB-KW"/>
</dbReference>
<dbReference type="AlphaFoldDB" id="A0ABD3MCN0"/>
<name>A0ABD3MCN0_9STRA</name>
<evidence type="ECO:0000256" key="4">
    <source>
        <dbReference type="SAM" id="MobiDB-lite"/>
    </source>
</evidence>
<keyword evidence="3" id="KW-0862">Zinc</keyword>
<protein>
    <recommendedName>
        <fullName evidence="5">RanBP2-type domain-containing protein</fullName>
    </recommendedName>
</protein>
<evidence type="ECO:0000256" key="3">
    <source>
        <dbReference type="ARBA" id="ARBA00022833"/>
    </source>
</evidence>
<feature type="compositionally biased region" description="Basic and acidic residues" evidence="4">
    <location>
        <begin position="557"/>
        <end position="568"/>
    </location>
</feature>
<feature type="compositionally biased region" description="Basic and acidic residues" evidence="4">
    <location>
        <begin position="739"/>
        <end position="749"/>
    </location>
</feature>
<evidence type="ECO:0000313" key="6">
    <source>
        <dbReference type="EMBL" id="KAL3761764.1"/>
    </source>
</evidence>
<sequence>MAASGNSSFDLAAAAAGGADDSIDDSKHHPIKKANEDRGETERFDCDSEKLGKLPADTEAELTPASRDPVDHVGIESAPEPIMPPTQHSADAFSLSMRSEYSDMPQCSFPKGNVHNDDDTLGEIIQVDSISSTPVIEHDPKPSVTHSTDVDTESRYPKRTRITKSTREEWEDDTTGSSSAAAAAAVAIASTDYDGMLDFQISPTSVPNKECRAISCTKFSQGPHGLCYSHYSRYLMCTGQVKFWTCECGSKVKHSVTWCRNCRYSLKKGSPSNNGRKSSPHKDVVEEVEDDEEQDDEEDDDEEEEEEEEEVEFLRATSVARKEPRSGSNSTLRSDEHSRYPKRKKTRNLAEEITLSGLANDVPLSPRRTPLRDGKARAPNSSSSDRSSRYTQLDNMLDFSVSSPSTPFRSSLCRASSCQNLFQSKSNGFCRRHYNRYLICTGQAAWWTCGECGQRNIDISKRCNECHQKRNGASPMSSECIISPDAITKKAGKKREEVDGKTKASGRKRSAQLKEDESSRLLNDTTPGSVSVAVTKKVVKKREEVDGKLRASGKKRSAQDDDRCRLLNDTRPGSVSNPASTSSIGGIRSRQTYVPPELADQISPQRCKQKGRFTCKVITCDKFEQTHKDGFCSYHFSLFSLKSGGRADKRTNRLSSSLSTTSSSAPVSFASVPEVTLLERTRTELLNGRDYWICTDCAVEVSSITYPCGKCNKMISFVPLEMEEFEEFVHKQREMNIKKKQEEEQRQMKEICGAGGREH</sequence>
<comment type="caution">
    <text evidence="6">The sequence shown here is derived from an EMBL/GenBank/DDBJ whole genome shotgun (WGS) entry which is preliminary data.</text>
</comment>
<dbReference type="InterPro" id="IPR001876">
    <property type="entry name" value="Znf_RanBP2"/>
</dbReference>
<gene>
    <name evidence="6" type="ORF">ACHAWU_001280</name>
</gene>
<organism evidence="6 7">
    <name type="scientific">Discostella pseudostelligera</name>
    <dbReference type="NCBI Taxonomy" id="259834"/>
    <lineage>
        <taxon>Eukaryota</taxon>
        <taxon>Sar</taxon>
        <taxon>Stramenopiles</taxon>
        <taxon>Ochrophyta</taxon>
        <taxon>Bacillariophyta</taxon>
        <taxon>Coscinodiscophyceae</taxon>
        <taxon>Thalassiosirophycidae</taxon>
        <taxon>Stephanodiscales</taxon>
        <taxon>Stephanodiscaceae</taxon>
        <taxon>Discostella</taxon>
    </lineage>
</organism>
<keyword evidence="7" id="KW-1185">Reference proteome</keyword>
<feature type="region of interest" description="Disordered" evidence="4">
    <location>
        <begin position="134"/>
        <end position="157"/>
    </location>
</feature>
<feature type="compositionally biased region" description="Polar residues" evidence="4">
    <location>
        <begin position="571"/>
        <end position="588"/>
    </location>
</feature>
<keyword evidence="2" id="KW-0863">Zinc-finger</keyword>
<evidence type="ECO:0000259" key="5">
    <source>
        <dbReference type="PROSITE" id="PS01358"/>
    </source>
</evidence>
<evidence type="ECO:0000256" key="2">
    <source>
        <dbReference type="ARBA" id="ARBA00022771"/>
    </source>
</evidence>
<feature type="compositionally biased region" description="Low complexity" evidence="4">
    <location>
        <begin position="7"/>
        <end position="20"/>
    </location>
</feature>
<dbReference type="PROSITE" id="PS01358">
    <property type="entry name" value="ZF_RANBP2_1"/>
    <property type="match status" value="1"/>
</dbReference>
<reference evidence="6 7" key="1">
    <citation type="submission" date="2024-10" db="EMBL/GenBank/DDBJ databases">
        <title>Updated reference genomes for cyclostephanoid diatoms.</title>
        <authorList>
            <person name="Roberts W.R."/>
            <person name="Alverson A.J."/>
        </authorList>
    </citation>
    <scope>NUCLEOTIDE SEQUENCE [LARGE SCALE GENOMIC DNA]</scope>
    <source>
        <strain evidence="6 7">AJA232-27</strain>
    </source>
</reference>
<feature type="domain" description="RanBP2-type" evidence="5">
    <location>
        <begin position="447"/>
        <end position="466"/>
    </location>
</feature>
<feature type="region of interest" description="Disordered" evidence="4">
    <location>
        <begin position="491"/>
        <end position="527"/>
    </location>
</feature>
<evidence type="ECO:0000256" key="1">
    <source>
        <dbReference type="ARBA" id="ARBA00022723"/>
    </source>
</evidence>
<feature type="region of interest" description="Disordered" evidence="4">
    <location>
        <begin position="546"/>
        <end position="588"/>
    </location>
</feature>
<feature type="region of interest" description="Disordered" evidence="4">
    <location>
        <begin position="1"/>
        <end position="72"/>
    </location>
</feature>
<dbReference type="Proteomes" id="UP001530293">
    <property type="component" value="Unassembled WGS sequence"/>
</dbReference>
<feature type="region of interest" description="Disordered" evidence="4">
    <location>
        <begin position="268"/>
        <end position="390"/>
    </location>
</feature>